<dbReference type="Pfam" id="PF05277">
    <property type="entry name" value="DUF726"/>
    <property type="match status" value="1"/>
</dbReference>
<dbReference type="EMBL" id="BSXN01000529">
    <property type="protein sequence ID" value="GME68923.1"/>
    <property type="molecule type" value="Genomic_DNA"/>
</dbReference>
<feature type="compositionally biased region" description="Polar residues" evidence="6">
    <location>
        <begin position="1302"/>
        <end position="1319"/>
    </location>
</feature>
<evidence type="ECO:0000256" key="6">
    <source>
        <dbReference type="SAM" id="MobiDB-lite"/>
    </source>
</evidence>
<feature type="region of interest" description="Disordered" evidence="6">
    <location>
        <begin position="43"/>
        <end position="73"/>
    </location>
</feature>
<feature type="region of interest" description="Disordered" evidence="6">
    <location>
        <begin position="1394"/>
        <end position="1430"/>
    </location>
</feature>
<comment type="subcellular location">
    <subcellularLocation>
        <location evidence="1">Membrane</location>
        <topology evidence="1">Multi-pass membrane protein</topology>
    </subcellularLocation>
</comment>
<feature type="compositionally biased region" description="Low complexity" evidence="6">
    <location>
        <begin position="160"/>
        <end position="174"/>
    </location>
</feature>
<keyword evidence="5 7" id="KW-0472">Membrane</keyword>
<feature type="compositionally biased region" description="Basic and acidic residues" evidence="6">
    <location>
        <begin position="175"/>
        <end position="188"/>
    </location>
</feature>
<reference evidence="8" key="1">
    <citation type="submission" date="2023-04" db="EMBL/GenBank/DDBJ databases">
        <title>Candida boidinii NBRC 10035.</title>
        <authorList>
            <person name="Ichikawa N."/>
            <person name="Sato H."/>
            <person name="Tonouchi N."/>
        </authorList>
    </citation>
    <scope>NUCLEOTIDE SEQUENCE</scope>
    <source>
        <strain evidence="8">NBRC 10035</strain>
    </source>
</reference>
<evidence type="ECO:0000256" key="1">
    <source>
        <dbReference type="ARBA" id="ARBA00004141"/>
    </source>
</evidence>
<feature type="compositionally biased region" description="Polar residues" evidence="6">
    <location>
        <begin position="228"/>
        <end position="244"/>
    </location>
</feature>
<feature type="compositionally biased region" description="Basic and acidic residues" evidence="6">
    <location>
        <begin position="1394"/>
        <end position="1404"/>
    </location>
</feature>
<dbReference type="PANTHER" id="PTHR17920:SF3">
    <property type="entry name" value="TRANSMEMBRANE AND COILED-COIL DOMAIN-CONTAINING PROTEIN 4"/>
    <property type="match status" value="1"/>
</dbReference>
<evidence type="ECO:0000256" key="3">
    <source>
        <dbReference type="ARBA" id="ARBA00022692"/>
    </source>
</evidence>
<feature type="compositionally biased region" description="Low complexity" evidence="6">
    <location>
        <begin position="1333"/>
        <end position="1343"/>
    </location>
</feature>
<name>A0A9W6SYH7_CANBO</name>
<sequence>MPNSKRQSALSKRVDQMISSPIPLHNKLDLENLENPKAVTPLNQLPAKFDNNTDPGIPESTSDLNEQTDGEILPSDENFTEFHLSQRARGEFVKVYNRNMNESPQQRKEKHKKTALAAKNFKERTESLSPVPKTPLPQYNEAFGINLAGVSPFASPMTPSSSLAKNSSAQSPTKSTDKSKSDKSDPKPKLPKGIEILTVQEAAADEKSEDKEIKDGPQNGNDKHKLETTTPETNIETGNNLSSLEKNEDTTTPTDTATTNVYQQPEIEDDDDLFDSSDDEEWKQMNTELDYSNVYNMKGNKLNSFIHSEDNITPKEDKKPKTTIPKQLSKAVNYITGEQQNQIPKRNEGSADTSNTGYTRIAAEAQASKFNKMDQRFDFLFQNENSNLRKLHNASTNSLPNNKSSGDLTQKLESESENEVLDTSSSAHKESDHYESDSEEEQAELSPANQLLTTKSMLSDAQKIGYAALVKLLIVQMHFQLSEIRGSNSTKILKKLATSQKSFTKWSIDVMNDLYDHLEIHEAKERDMIENLSCHGVEPRDLVGWLELSLEKKIQNPLLKDENNLKIISKDDDDDNSESIEKMKNKEELEVDMRWTLICDLFLILLQSSIYDSRSRNLLIRFAEAIDITKLEICQFERRITNALETEADDEVGSLAVINNTKQTWDEHDLLDEHRRKYRKQRLVAIGLATVGGGIVIGLSAGLLAPVIGAGLAAGLTGIGITGTSSFLAGTAGSAIVTAGGVATGMNIGNKGMSKRVGSVKTFEFKPLHNNGRLNLIITISGWMSSTMDDVRLPFSTVDPAMGDLYSLYWEPELLTSMGQTINILATEVLTQSIQQILGSTILITLFSGLQLTLMLTKLGYLLDNPWNVSLDRAWASGAILADTLIRKKLGVRPVTLVGFSLGSRVIYSCLLELAKRGEYGLVEDVYLFGSPYVVKVDQIALARSVVSGRFVNGYSKKDWILGYLFRATSGGLSTVAGLSPIEGIENYDCSELVTGHMGYREVMPKLLKNLGWEILDEDFIEIEQPDPEETEKQRQLISDFEDATARLQKKKKKHWYEWWKPKKKEWWEMYEEGIQENKNKKQEGENEAEGDDNNTTKTSKKDSDVLFDLDALRSEVADIEKNADKLKKLNLSPGAESVAKFREYEYAGEKKPKPPVSKALHLNEEEFSSSMDDLDNILEGDESEDVIFKKLRVNNNNNDHDIGNTTLEEDHQDDHVDKLNELSKVVTITDNVNEDASTIHSTTPKAPATRSLRHHKSFNVGLDFYESPKEDKVDAKTPANNLDKKSSKHSSVSPGEMRSFRLSSGQRGSQSLYHSPSLNLKVVQVGNDKDNNNNSGSDSINITANEKLTTPEIKSNRFSDPYGDLGLPHTNGADISMEVFGDDDFKHIEKANIDKKDTKKPVGEDLGSPFDYDDDEEFPTEENIQMTIS</sequence>
<feature type="region of interest" description="Disordered" evidence="6">
    <location>
        <begin position="335"/>
        <end position="355"/>
    </location>
</feature>
<feature type="compositionally biased region" description="Basic and acidic residues" evidence="6">
    <location>
        <begin position="204"/>
        <end position="227"/>
    </location>
</feature>
<keyword evidence="9" id="KW-1185">Reference proteome</keyword>
<feature type="transmembrane region" description="Helical" evidence="7">
    <location>
        <begin position="683"/>
        <end position="707"/>
    </location>
</feature>
<gene>
    <name evidence="8" type="ORF">Cboi02_000195300</name>
</gene>
<feature type="region of interest" description="Disordered" evidence="6">
    <location>
        <begin position="100"/>
        <end position="137"/>
    </location>
</feature>
<feature type="compositionally biased region" description="Low complexity" evidence="6">
    <location>
        <begin position="250"/>
        <end position="259"/>
    </location>
</feature>
<proteinExistence type="inferred from homology"/>
<dbReference type="PANTHER" id="PTHR17920">
    <property type="entry name" value="TRANSMEMBRANE AND COILED-COIL DOMAIN-CONTAINING PROTEIN 4 TMCO4"/>
    <property type="match status" value="1"/>
</dbReference>
<feature type="transmembrane region" description="Helical" evidence="7">
    <location>
        <begin position="727"/>
        <end position="746"/>
    </location>
</feature>
<feature type="compositionally biased region" description="Basic and acidic residues" evidence="6">
    <location>
        <begin position="309"/>
        <end position="320"/>
    </location>
</feature>
<comment type="caution">
    <text evidence="8">The sequence shown here is derived from an EMBL/GenBank/DDBJ whole genome shotgun (WGS) entry which is preliminary data.</text>
</comment>
<evidence type="ECO:0000256" key="7">
    <source>
        <dbReference type="SAM" id="Phobius"/>
    </source>
</evidence>
<keyword evidence="3 7" id="KW-0812">Transmembrane</keyword>
<dbReference type="InterPro" id="IPR007941">
    <property type="entry name" value="DUF726"/>
</dbReference>
<feature type="compositionally biased region" description="Acidic residues" evidence="6">
    <location>
        <begin position="266"/>
        <end position="279"/>
    </location>
</feature>
<evidence type="ECO:0000256" key="4">
    <source>
        <dbReference type="ARBA" id="ARBA00022989"/>
    </source>
</evidence>
<feature type="region of interest" description="Disordered" evidence="6">
    <location>
        <begin position="1270"/>
        <end position="1349"/>
    </location>
</feature>
<dbReference type="SUPFAM" id="SSF53474">
    <property type="entry name" value="alpha/beta-Hydrolases"/>
    <property type="match status" value="1"/>
</dbReference>
<keyword evidence="4 7" id="KW-1133">Transmembrane helix</keyword>
<organism evidence="8 9">
    <name type="scientific">Candida boidinii</name>
    <name type="common">Yeast</name>
    <dbReference type="NCBI Taxonomy" id="5477"/>
    <lineage>
        <taxon>Eukaryota</taxon>
        <taxon>Fungi</taxon>
        <taxon>Dikarya</taxon>
        <taxon>Ascomycota</taxon>
        <taxon>Saccharomycotina</taxon>
        <taxon>Pichiomycetes</taxon>
        <taxon>Pichiales</taxon>
        <taxon>Pichiaceae</taxon>
        <taxon>Ogataea</taxon>
        <taxon>Ogataea/Candida clade</taxon>
    </lineage>
</organism>
<evidence type="ECO:0000313" key="8">
    <source>
        <dbReference type="EMBL" id="GME68923.1"/>
    </source>
</evidence>
<feature type="compositionally biased region" description="Polar residues" evidence="6">
    <location>
        <begin position="336"/>
        <end position="355"/>
    </location>
</feature>
<evidence type="ECO:0000256" key="2">
    <source>
        <dbReference type="ARBA" id="ARBA00009824"/>
    </source>
</evidence>
<feature type="region of interest" description="Disordered" evidence="6">
    <location>
        <begin position="392"/>
        <end position="445"/>
    </location>
</feature>
<feature type="region of interest" description="Disordered" evidence="6">
    <location>
        <begin position="149"/>
        <end position="279"/>
    </location>
</feature>
<evidence type="ECO:0000313" key="9">
    <source>
        <dbReference type="Proteomes" id="UP001165120"/>
    </source>
</evidence>
<feature type="compositionally biased region" description="Basic and acidic residues" evidence="6">
    <location>
        <begin position="427"/>
        <end position="436"/>
    </location>
</feature>
<dbReference type="InterPro" id="IPR029058">
    <property type="entry name" value="AB_hydrolase_fold"/>
</dbReference>
<feature type="compositionally biased region" description="Polar residues" evidence="6">
    <location>
        <begin position="50"/>
        <end position="67"/>
    </location>
</feature>
<feature type="compositionally biased region" description="Polar residues" evidence="6">
    <location>
        <begin position="392"/>
        <end position="408"/>
    </location>
</feature>
<dbReference type="Proteomes" id="UP001165120">
    <property type="component" value="Unassembled WGS sequence"/>
</dbReference>
<dbReference type="GO" id="GO:0016020">
    <property type="term" value="C:membrane"/>
    <property type="evidence" value="ECO:0007669"/>
    <property type="project" value="UniProtKB-SubCell"/>
</dbReference>
<protein>
    <submittedName>
        <fullName evidence="8">Unnamed protein product</fullName>
    </submittedName>
</protein>
<evidence type="ECO:0000256" key="5">
    <source>
        <dbReference type="ARBA" id="ARBA00023136"/>
    </source>
</evidence>
<feature type="region of interest" description="Disordered" evidence="6">
    <location>
        <begin position="1078"/>
        <end position="1101"/>
    </location>
</feature>
<feature type="compositionally biased region" description="Acidic residues" evidence="6">
    <location>
        <begin position="1412"/>
        <end position="1421"/>
    </location>
</feature>
<accession>A0A9W6SYH7</accession>
<comment type="similarity">
    <text evidence="2">Belongs to the TMCO4 family.</text>
</comment>
<feature type="region of interest" description="Disordered" evidence="6">
    <location>
        <begin position="309"/>
        <end position="328"/>
    </location>
</feature>